<dbReference type="OrthoDB" id="3336918at2"/>
<dbReference type="EMBL" id="FMIC01000002">
    <property type="protein sequence ID" value="SCL73525.1"/>
    <property type="molecule type" value="Genomic_DNA"/>
</dbReference>
<accession>A0A1C6W4M0</accession>
<gene>
    <name evidence="1" type="ORF">GA0070608_5819</name>
</gene>
<dbReference type="STRING" id="47871.GA0070608_5819"/>
<proteinExistence type="predicted"/>
<reference evidence="1 2" key="1">
    <citation type="submission" date="2016-06" db="EMBL/GenBank/DDBJ databases">
        <authorList>
            <person name="Kjaerup R.B."/>
            <person name="Dalgaard T.S."/>
            <person name="Juul-Madsen H.R."/>
        </authorList>
    </citation>
    <scope>NUCLEOTIDE SEQUENCE [LARGE SCALE GENOMIC DNA]</scope>
    <source>
        <strain evidence="1 2">DSM 43363</strain>
    </source>
</reference>
<sequence>MTTPTGPSIVIRGQAPFGTCFMQAVAAVATEHGVPDAAARLGPSWGFRRVAGHRLGGGERWLAGTARLTGLRLQRFAQTDWAELAQAERAALADSAQLIVAVDSFDIESPYRDHEHLTHALVLHRYAGDEVVVADMTNRPEPHSLPLHVYQKTRLSPVAGGFGIVCRGVVGVPPPSDIVADRLRAELPAHRGELAVLEQFITDVREGRTGPDVDIADVAAERLALSQVVAPPNGPDDRWTPVAEAFADLSHRWYIVHAMAWAATRGTGTLRPARLVRMLTDLATREADLNTRLSAIMQVGSPCPR</sequence>
<evidence type="ECO:0008006" key="3">
    <source>
        <dbReference type="Google" id="ProtNLM"/>
    </source>
</evidence>
<dbReference type="AlphaFoldDB" id="A0A1C6W4M0"/>
<name>A0A1C6W4M0_9ACTN</name>
<dbReference type="RefSeq" id="WP_141719586.1">
    <property type="nucleotide sequence ID" value="NZ_FMIC01000002.1"/>
</dbReference>
<organism evidence="1 2">
    <name type="scientific">Micromonospora peucetia</name>
    <dbReference type="NCBI Taxonomy" id="47871"/>
    <lineage>
        <taxon>Bacteria</taxon>
        <taxon>Bacillati</taxon>
        <taxon>Actinomycetota</taxon>
        <taxon>Actinomycetes</taxon>
        <taxon>Micromonosporales</taxon>
        <taxon>Micromonosporaceae</taxon>
        <taxon>Micromonospora</taxon>
    </lineage>
</organism>
<evidence type="ECO:0000313" key="1">
    <source>
        <dbReference type="EMBL" id="SCL73525.1"/>
    </source>
</evidence>
<dbReference type="Proteomes" id="UP000199343">
    <property type="component" value="Unassembled WGS sequence"/>
</dbReference>
<evidence type="ECO:0000313" key="2">
    <source>
        <dbReference type="Proteomes" id="UP000199343"/>
    </source>
</evidence>
<protein>
    <recommendedName>
        <fullName evidence="3">Butirosin biosynthesis protein H, N-terminal</fullName>
    </recommendedName>
</protein>